<evidence type="ECO:0000256" key="2">
    <source>
        <dbReference type="SAM" id="MobiDB-lite"/>
    </source>
</evidence>
<dbReference type="Gene3D" id="1.25.40.20">
    <property type="entry name" value="Ankyrin repeat-containing domain"/>
    <property type="match status" value="1"/>
</dbReference>
<dbReference type="PROSITE" id="PS50088">
    <property type="entry name" value="ANK_REPEAT"/>
    <property type="match status" value="2"/>
</dbReference>
<dbReference type="GeneID" id="98064975"/>
<dbReference type="Pfam" id="PF13857">
    <property type="entry name" value="Ank_5"/>
    <property type="match status" value="1"/>
</dbReference>
<dbReference type="PANTHER" id="PTHR24121:SF23">
    <property type="entry name" value="NO MECHANORECEPTOR POTENTIAL C, ISOFORM H"/>
    <property type="match status" value="1"/>
</dbReference>
<dbReference type="RefSeq" id="WP_019234921.1">
    <property type="nucleotide sequence ID" value="NZ_CAAAHR010000103.1"/>
</dbReference>
<dbReference type="InterPro" id="IPR002110">
    <property type="entry name" value="Ankyrin_rpt"/>
</dbReference>
<reference evidence="4" key="1">
    <citation type="submission" date="2017-12" db="EMBL/GenBank/DDBJ databases">
        <title>FDA dAtabase for Regulatory Grade micrObial Sequences (FDA-ARGOS): Supporting development and validation of Infectious Disease Dx tests.</title>
        <authorList>
            <person name="Kerrigan L."/>
            <person name="Tallon L.J."/>
            <person name="Sadzewicz L."/>
            <person name="Sengamalay N."/>
            <person name="Ott S."/>
            <person name="Godinez A."/>
            <person name="Nagaraj S."/>
            <person name="Vavikolanu K."/>
            <person name="Vyas G."/>
            <person name="Nadendla S."/>
            <person name="Aluvathingal J."/>
            <person name="Sichtig H."/>
        </authorList>
    </citation>
    <scope>NUCLEOTIDE SEQUENCE [LARGE SCALE GENOMIC DNA]</scope>
    <source>
        <strain evidence="4">FDAARGOS_200</strain>
    </source>
</reference>
<evidence type="ECO:0000313" key="4">
    <source>
        <dbReference type="EMBL" id="PNL62624.1"/>
    </source>
</evidence>
<keyword evidence="3" id="KW-1133">Transmembrane helix</keyword>
<gene>
    <name evidence="4" type="ORF">A6J39_016195</name>
</gene>
<dbReference type="InterPro" id="IPR036770">
    <property type="entry name" value="Ankyrin_rpt-contain_sf"/>
</dbReference>
<sequence length="650" mass="74228">MQPFEQALFKFIEKGDLLNTKKSLKLIIETEGESLDAVDENGNGFLLFALSLKKIEIAEVIFEFFLKENKLEAIWIKNNLNQTILHLASGQQIPLQLLERFLKSCSFNEDSSIEEILENMNQLDKKGKTPIHYACYHGIEDTVNFLLEKGARLDIQDNKGQFAINLAVQQGHVKIVKKLLVEMQRMDVNFSTLIDIHEETLLHVACRYGYVKIVKLLLEHGLNPYLYNTTNHTALDLCISSGLKAPSDKQSDYGKILILLNEYGAFIAKNLPQEFSIYLDNENVFGTPYAEPFYLLDTCFGEKPVEPLSVKGIFSVDDTLELVRKLYKEKRDYPPFARQFQAIIWHCRDLLRNKNNLSKHLLDFCTSCINLNDTLKDRLISLLNTPRFFKKTTTYSQIGLPQDILEKLTLFKKNEGLEKRNNSQTQREFLLQLERQTDFLIGKLQYAKSHQLSKNCDIPLLFLLDGLTLLSGTLLFSLTLVRSSPGREEDWMWIGQIISGVCFIASVVAILGRMSRNYIIDSSCCANESTKLIEDLEQIKNSLTEANPFHQRLTRLINELIVNDQGGFTPFIHASSTDEDRVSRKIALLQDSVKPLLEDIIVSCNSNPDIKLYHLSNDRPSSEDVESNDSNENIDNYEHEDIVGLPLLTS</sequence>
<protein>
    <submittedName>
        <fullName evidence="4">Ankyrin repeat domain-containing protein</fullName>
    </submittedName>
</protein>
<evidence type="ECO:0000256" key="3">
    <source>
        <dbReference type="SAM" id="Phobius"/>
    </source>
</evidence>
<evidence type="ECO:0000313" key="5">
    <source>
        <dbReference type="Proteomes" id="UP000192511"/>
    </source>
</evidence>
<evidence type="ECO:0000256" key="1">
    <source>
        <dbReference type="PROSITE-ProRule" id="PRU00023"/>
    </source>
</evidence>
<dbReference type="EMBL" id="NBTX02000004">
    <property type="protein sequence ID" value="PNL62624.1"/>
    <property type="molecule type" value="Genomic_DNA"/>
</dbReference>
<feature type="transmembrane region" description="Helical" evidence="3">
    <location>
        <begin position="493"/>
        <end position="512"/>
    </location>
</feature>
<dbReference type="SMART" id="SM00248">
    <property type="entry name" value="ANK"/>
    <property type="match status" value="3"/>
</dbReference>
<dbReference type="Proteomes" id="UP000192511">
    <property type="component" value="Unassembled WGS sequence"/>
</dbReference>
<keyword evidence="3" id="KW-0812">Transmembrane</keyword>
<dbReference type="PANTHER" id="PTHR24121">
    <property type="entry name" value="NO MECHANORECEPTOR POTENTIAL C, ISOFORM D-RELATED"/>
    <property type="match status" value="1"/>
</dbReference>
<keyword evidence="1" id="KW-0040">ANK repeat</keyword>
<feature type="repeat" description="ANK" evidence="1">
    <location>
        <begin position="197"/>
        <end position="229"/>
    </location>
</feature>
<dbReference type="SUPFAM" id="SSF48403">
    <property type="entry name" value="Ankyrin repeat"/>
    <property type="match status" value="1"/>
</dbReference>
<feature type="repeat" description="ANK" evidence="1">
    <location>
        <begin position="126"/>
        <end position="158"/>
    </location>
</feature>
<organism evidence="4 5">
    <name type="scientific">Legionella anisa</name>
    <dbReference type="NCBI Taxonomy" id="28082"/>
    <lineage>
        <taxon>Bacteria</taxon>
        <taxon>Pseudomonadati</taxon>
        <taxon>Pseudomonadota</taxon>
        <taxon>Gammaproteobacteria</taxon>
        <taxon>Legionellales</taxon>
        <taxon>Legionellaceae</taxon>
        <taxon>Legionella</taxon>
    </lineage>
</organism>
<accession>A0AAX0WW33</accession>
<dbReference type="PROSITE" id="PS50297">
    <property type="entry name" value="ANK_REP_REGION"/>
    <property type="match status" value="2"/>
</dbReference>
<keyword evidence="5" id="KW-1185">Reference proteome</keyword>
<dbReference type="AlphaFoldDB" id="A0AAX0WW33"/>
<feature type="region of interest" description="Disordered" evidence="2">
    <location>
        <begin position="615"/>
        <end position="636"/>
    </location>
</feature>
<dbReference type="Pfam" id="PF12796">
    <property type="entry name" value="Ank_2"/>
    <property type="match status" value="1"/>
</dbReference>
<feature type="transmembrane region" description="Helical" evidence="3">
    <location>
        <begin position="458"/>
        <end position="481"/>
    </location>
</feature>
<name>A0AAX0WW33_9GAMM</name>
<comment type="caution">
    <text evidence="4">The sequence shown here is derived from an EMBL/GenBank/DDBJ whole genome shotgun (WGS) entry which is preliminary data.</text>
</comment>
<keyword evidence="3" id="KW-0472">Membrane</keyword>
<proteinExistence type="predicted"/>